<dbReference type="RefSeq" id="WP_146819998.1">
    <property type="nucleotide sequence ID" value="NZ_BJYK01000011.1"/>
</dbReference>
<accession>A0A511Z1Q2</accession>
<dbReference type="SUPFAM" id="SSF51735">
    <property type="entry name" value="NAD(P)-binding Rossmann-fold domains"/>
    <property type="match status" value="1"/>
</dbReference>
<keyword evidence="2" id="KW-0521">NADP</keyword>
<evidence type="ECO:0000256" key="1">
    <source>
        <dbReference type="ARBA" id="ARBA00005525"/>
    </source>
</evidence>
<dbReference type="PIRSF" id="PIRSF000193">
    <property type="entry name" value="Pyrrol-5-carb_rd"/>
    <property type="match status" value="1"/>
</dbReference>
<dbReference type="EMBL" id="BJYK01000011">
    <property type="protein sequence ID" value="GEN81387.1"/>
    <property type="molecule type" value="Genomic_DNA"/>
</dbReference>
<evidence type="ECO:0000313" key="5">
    <source>
        <dbReference type="EMBL" id="GEN81387.1"/>
    </source>
</evidence>
<dbReference type="GO" id="GO:0055129">
    <property type="term" value="P:L-proline biosynthetic process"/>
    <property type="evidence" value="ECO:0007669"/>
    <property type="project" value="TreeGrafter"/>
</dbReference>
<dbReference type="InterPro" id="IPR036291">
    <property type="entry name" value="NAD(P)-bd_dom_sf"/>
</dbReference>
<dbReference type="GO" id="GO:0004735">
    <property type="term" value="F:pyrroline-5-carboxylate reductase activity"/>
    <property type="evidence" value="ECO:0007669"/>
    <property type="project" value="InterPro"/>
</dbReference>
<reference evidence="5 6" key="1">
    <citation type="submission" date="2019-07" db="EMBL/GenBank/DDBJ databases">
        <title>Whole genome shotgun sequence of Actinotalea fermentans NBRC 105374.</title>
        <authorList>
            <person name="Hosoyama A."/>
            <person name="Uohara A."/>
            <person name="Ohji S."/>
            <person name="Ichikawa N."/>
        </authorList>
    </citation>
    <scope>NUCLEOTIDE SEQUENCE [LARGE SCALE GENOMIC DNA]</scope>
    <source>
        <strain evidence="5 6">NBRC 105374</strain>
    </source>
</reference>
<keyword evidence="6" id="KW-1185">Reference proteome</keyword>
<name>A0A511Z1Q2_9CELL</name>
<evidence type="ECO:0000256" key="2">
    <source>
        <dbReference type="ARBA" id="ARBA00022857"/>
    </source>
</evidence>
<gene>
    <name evidence="5" type="ORF">AFE02nite_31210</name>
</gene>
<sequence length="266" mass="26412">MSGATTAPSVGFVGAGRVARILLGGWARAGVLPTDVRVVDPDPAAVERLLAAEPTARAADLAEVAAADVVLVGVHPPAMSQAMADLAPVLGPDTVVVSLAPVARIATLAAALGDRQLARVIPNAPSIVGAGFNPVAFAPTATPGTRALVLGLLAPLGEAPEVADEDLEAYAVLTAMGPTYLWKQLYALLDVADGAGLAPDAAAHALAAMVTGALRTMADAGLAADAVQDLIPAKPLAEPVATMSAAYGEVLPALHARLSGRVAASA</sequence>
<comment type="similarity">
    <text evidence="1">Belongs to the pyrroline-5-carboxylate reductase family.</text>
</comment>
<dbReference type="InterPro" id="IPR028939">
    <property type="entry name" value="P5C_Rdtase_cat_N"/>
</dbReference>
<dbReference type="PANTHER" id="PTHR11645">
    <property type="entry name" value="PYRROLINE-5-CARBOXYLATE REDUCTASE"/>
    <property type="match status" value="1"/>
</dbReference>
<dbReference type="AlphaFoldDB" id="A0A511Z1Q2"/>
<dbReference type="PANTHER" id="PTHR11645:SF0">
    <property type="entry name" value="PYRROLINE-5-CARBOXYLATE REDUCTASE 3"/>
    <property type="match status" value="1"/>
</dbReference>
<dbReference type="OrthoDB" id="9793586at2"/>
<dbReference type="Gene3D" id="3.40.50.720">
    <property type="entry name" value="NAD(P)-binding Rossmann-like Domain"/>
    <property type="match status" value="1"/>
</dbReference>
<dbReference type="Proteomes" id="UP000321484">
    <property type="component" value="Unassembled WGS sequence"/>
</dbReference>
<dbReference type="InterPro" id="IPR000304">
    <property type="entry name" value="Pyrroline-COOH_reductase"/>
</dbReference>
<dbReference type="Pfam" id="PF03807">
    <property type="entry name" value="F420_oxidored"/>
    <property type="match status" value="1"/>
</dbReference>
<organism evidence="5 6">
    <name type="scientific">Actinotalea fermentans</name>
    <dbReference type="NCBI Taxonomy" id="43671"/>
    <lineage>
        <taxon>Bacteria</taxon>
        <taxon>Bacillati</taxon>
        <taxon>Actinomycetota</taxon>
        <taxon>Actinomycetes</taxon>
        <taxon>Micrococcales</taxon>
        <taxon>Cellulomonadaceae</taxon>
        <taxon>Actinotalea</taxon>
    </lineage>
</organism>
<evidence type="ECO:0000256" key="3">
    <source>
        <dbReference type="ARBA" id="ARBA00023002"/>
    </source>
</evidence>
<protein>
    <submittedName>
        <fullName evidence="5">Pyrroline-5-carboxylate reductase</fullName>
    </submittedName>
</protein>
<evidence type="ECO:0000259" key="4">
    <source>
        <dbReference type="Pfam" id="PF03807"/>
    </source>
</evidence>
<keyword evidence="3" id="KW-0560">Oxidoreductase</keyword>
<comment type="caution">
    <text evidence="5">The sequence shown here is derived from an EMBL/GenBank/DDBJ whole genome shotgun (WGS) entry which is preliminary data.</text>
</comment>
<evidence type="ECO:0000313" key="6">
    <source>
        <dbReference type="Proteomes" id="UP000321484"/>
    </source>
</evidence>
<feature type="domain" description="Pyrroline-5-carboxylate reductase catalytic N-terminal" evidence="4">
    <location>
        <begin position="10"/>
        <end position="100"/>
    </location>
</feature>
<proteinExistence type="inferred from homology"/>